<dbReference type="EMBL" id="KZ302397">
    <property type="protein sequence ID" value="PFH45408.1"/>
    <property type="molecule type" value="Genomic_DNA"/>
</dbReference>
<evidence type="ECO:0000313" key="7">
    <source>
        <dbReference type="EMBL" id="PFH45408.1"/>
    </source>
</evidence>
<dbReference type="PROSITE" id="PS51257">
    <property type="entry name" value="PROKAR_LIPOPROTEIN"/>
    <property type="match status" value="1"/>
</dbReference>
<gene>
    <name evidence="7" type="ORF">AMATHDRAFT_9303</name>
</gene>
<keyword evidence="5 6" id="KW-1015">Disulfide bond</keyword>
<name>A0A2A9N7G7_9AGAR</name>
<dbReference type="AlphaFoldDB" id="A0A2A9N7G7"/>
<evidence type="ECO:0000313" key="8">
    <source>
        <dbReference type="Proteomes" id="UP000242287"/>
    </source>
</evidence>
<reference evidence="7 8" key="1">
    <citation type="submission" date="2014-02" db="EMBL/GenBank/DDBJ databases">
        <title>Transposable element dynamics among asymbiotic and ectomycorrhizal Amanita fungi.</title>
        <authorList>
            <consortium name="DOE Joint Genome Institute"/>
            <person name="Hess J."/>
            <person name="Skrede I."/>
            <person name="Wolfe B."/>
            <person name="LaButti K."/>
            <person name="Ohm R.A."/>
            <person name="Grigoriev I.V."/>
            <person name="Pringle A."/>
        </authorList>
    </citation>
    <scope>NUCLEOTIDE SEQUENCE [LARGE SCALE GENOMIC DNA]</scope>
    <source>
        <strain evidence="7 8">SKay4041</strain>
    </source>
</reference>
<comment type="subcellular location">
    <subcellularLocation>
        <location evidence="1 6">Secreted</location>
        <location evidence="1 6">Cell wall</location>
    </subcellularLocation>
</comment>
<evidence type="ECO:0000256" key="6">
    <source>
        <dbReference type="RuleBase" id="RU365009"/>
    </source>
</evidence>
<dbReference type="InterPro" id="IPR001338">
    <property type="entry name" value="Class_I_Hydrophobin"/>
</dbReference>
<evidence type="ECO:0000256" key="3">
    <source>
        <dbReference type="ARBA" id="ARBA00022512"/>
    </source>
</evidence>
<dbReference type="GO" id="GO:0009277">
    <property type="term" value="C:fungal-type cell wall"/>
    <property type="evidence" value="ECO:0007669"/>
    <property type="project" value="InterPro"/>
</dbReference>
<dbReference type="CDD" id="cd23507">
    <property type="entry name" value="hydrophobin_I"/>
    <property type="match status" value="1"/>
</dbReference>
<keyword evidence="4 6" id="KW-0964">Secreted</keyword>
<dbReference type="Proteomes" id="UP000242287">
    <property type="component" value="Unassembled WGS sequence"/>
</dbReference>
<dbReference type="GO" id="GO:0005199">
    <property type="term" value="F:structural constituent of cell wall"/>
    <property type="evidence" value="ECO:0007669"/>
    <property type="project" value="InterPro"/>
</dbReference>
<feature type="chain" id="PRO_5013987729" description="Hydrophobin" evidence="6">
    <location>
        <begin position="21"/>
        <end position="110"/>
    </location>
</feature>
<sequence length="110" mass="10641">MVSKFATILIASACALSAFASPVTGGSCNSGDAQCCNQVMNSSDPGYSSVLGLLGVGLGDITGQIGAGCTPITAVGLGTGANCNSQAVCCTNNNFNGVVALGCSPINFGL</sequence>
<comment type="similarity">
    <text evidence="2 6">Belongs to the fungal hydrophobin family.</text>
</comment>
<protein>
    <recommendedName>
        <fullName evidence="6">Hydrophobin</fullName>
    </recommendedName>
</protein>
<evidence type="ECO:0000256" key="1">
    <source>
        <dbReference type="ARBA" id="ARBA00004191"/>
    </source>
</evidence>
<keyword evidence="3 6" id="KW-0134">Cell wall</keyword>
<evidence type="ECO:0000256" key="5">
    <source>
        <dbReference type="ARBA" id="ARBA00023157"/>
    </source>
</evidence>
<dbReference type="SMART" id="SM00075">
    <property type="entry name" value="HYDRO"/>
    <property type="match status" value="1"/>
</dbReference>
<keyword evidence="8" id="KW-1185">Reference proteome</keyword>
<evidence type="ECO:0000256" key="4">
    <source>
        <dbReference type="ARBA" id="ARBA00022525"/>
    </source>
</evidence>
<dbReference type="Pfam" id="PF01185">
    <property type="entry name" value="Hydrophobin"/>
    <property type="match status" value="1"/>
</dbReference>
<accession>A0A2A9N7G7</accession>
<evidence type="ECO:0000256" key="2">
    <source>
        <dbReference type="ARBA" id="ARBA00010446"/>
    </source>
</evidence>
<feature type="signal peptide" evidence="6">
    <location>
        <begin position="1"/>
        <end position="20"/>
    </location>
</feature>
<dbReference type="STRING" id="703135.A0A2A9N7G7"/>
<proteinExistence type="inferred from homology"/>
<organism evidence="7 8">
    <name type="scientific">Amanita thiersii Skay4041</name>
    <dbReference type="NCBI Taxonomy" id="703135"/>
    <lineage>
        <taxon>Eukaryota</taxon>
        <taxon>Fungi</taxon>
        <taxon>Dikarya</taxon>
        <taxon>Basidiomycota</taxon>
        <taxon>Agaricomycotina</taxon>
        <taxon>Agaricomycetes</taxon>
        <taxon>Agaricomycetidae</taxon>
        <taxon>Agaricales</taxon>
        <taxon>Pluteineae</taxon>
        <taxon>Amanitaceae</taxon>
        <taxon>Amanita</taxon>
    </lineage>
</organism>
<keyword evidence="6" id="KW-0732">Signal</keyword>
<dbReference type="OrthoDB" id="4225815at2759"/>